<dbReference type="AlphaFoldDB" id="A0AAV4UP26"/>
<gene>
    <name evidence="1" type="ORF">CDAR_99381</name>
</gene>
<dbReference type="Proteomes" id="UP001054837">
    <property type="component" value="Unassembled WGS sequence"/>
</dbReference>
<comment type="caution">
    <text evidence="1">The sequence shown here is derived from an EMBL/GenBank/DDBJ whole genome shotgun (WGS) entry which is preliminary data.</text>
</comment>
<accession>A0AAV4UP26</accession>
<organism evidence="1 2">
    <name type="scientific">Caerostris darwini</name>
    <dbReference type="NCBI Taxonomy" id="1538125"/>
    <lineage>
        <taxon>Eukaryota</taxon>
        <taxon>Metazoa</taxon>
        <taxon>Ecdysozoa</taxon>
        <taxon>Arthropoda</taxon>
        <taxon>Chelicerata</taxon>
        <taxon>Arachnida</taxon>
        <taxon>Araneae</taxon>
        <taxon>Araneomorphae</taxon>
        <taxon>Entelegynae</taxon>
        <taxon>Araneoidea</taxon>
        <taxon>Araneidae</taxon>
        <taxon>Caerostris</taxon>
    </lineage>
</organism>
<evidence type="ECO:0000313" key="1">
    <source>
        <dbReference type="EMBL" id="GIY59175.1"/>
    </source>
</evidence>
<reference evidence="1 2" key="1">
    <citation type="submission" date="2021-06" db="EMBL/GenBank/DDBJ databases">
        <title>Caerostris darwini draft genome.</title>
        <authorList>
            <person name="Kono N."/>
            <person name="Arakawa K."/>
        </authorList>
    </citation>
    <scope>NUCLEOTIDE SEQUENCE [LARGE SCALE GENOMIC DNA]</scope>
</reference>
<name>A0AAV4UP26_9ARAC</name>
<protein>
    <submittedName>
        <fullName evidence="1">Uncharacterized protein</fullName>
    </submittedName>
</protein>
<evidence type="ECO:0000313" key="2">
    <source>
        <dbReference type="Proteomes" id="UP001054837"/>
    </source>
</evidence>
<keyword evidence="2" id="KW-1185">Reference proteome</keyword>
<proteinExistence type="predicted"/>
<sequence>MWTSGCVSKLRNLPTTTEQKVSPSVGTIHLLVSSIWFENPRTIWQTSDCLSKMLNLPTTRKSEQKVSLGGLQYTYWHLVESPAIEMADGVSNQWFIQNSEGNIKLKASMSIAK</sequence>
<dbReference type="EMBL" id="BPLQ01011628">
    <property type="protein sequence ID" value="GIY59175.1"/>
    <property type="molecule type" value="Genomic_DNA"/>
</dbReference>